<comment type="similarity">
    <text evidence="1">Belongs to the class-I fumarase family.</text>
</comment>
<dbReference type="PANTHER" id="PTHR43351:SF2">
    <property type="entry name" value="L(+)-TARTRATE DEHYDRATASE SUBUNIT BETA-RELATED"/>
    <property type="match status" value="1"/>
</dbReference>
<name>A0A932CLS0_UNCTE</name>
<dbReference type="Pfam" id="PF05683">
    <property type="entry name" value="Fumerase_C"/>
    <property type="match status" value="1"/>
</dbReference>
<organism evidence="4 5">
    <name type="scientific">Tectimicrobiota bacterium</name>
    <dbReference type="NCBI Taxonomy" id="2528274"/>
    <lineage>
        <taxon>Bacteria</taxon>
        <taxon>Pseudomonadati</taxon>
        <taxon>Nitrospinota/Tectimicrobiota group</taxon>
        <taxon>Candidatus Tectimicrobiota</taxon>
    </lineage>
</organism>
<evidence type="ECO:0000256" key="1">
    <source>
        <dbReference type="ARBA" id="ARBA00008876"/>
    </source>
</evidence>
<evidence type="ECO:0000313" key="4">
    <source>
        <dbReference type="EMBL" id="MBI2875492.1"/>
    </source>
</evidence>
<reference evidence="4" key="1">
    <citation type="submission" date="2020-07" db="EMBL/GenBank/DDBJ databases">
        <title>Huge and variable diversity of episymbiotic CPR bacteria and DPANN archaea in groundwater ecosystems.</title>
        <authorList>
            <person name="He C.Y."/>
            <person name="Keren R."/>
            <person name="Whittaker M."/>
            <person name="Farag I.F."/>
            <person name="Doudna J."/>
            <person name="Cate J.H.D."/>
            <person name="Banfield J.F."/>
        </authorList>
    </citation>
    <scope>NUCLEOTIDE SEQUENCE</scope>
    <source>
        <strain evidence="4">NC_groundwater_672_Ag_B-0.1um_62_36</strain>
    </source>
</reference>
<dbReference type="AlphaFoldDB" id="A0A932CLS0"/>
<protein>
    <submittedName>
        <fullName evidence="4">Fe-S-containing hydro-lyase</fullName>
    </submittedName>
</protein>
<feature type="domain" description="Fe-S hydro-lyase tartrate dehydratase beta-type catalytic" evidence="3">
    <location>
        <begin position="4"/>
        <end position="177"/>
    </location>
</feature>
<dbReference type="EMBL" id="JACPRF010000036">
    <property type="protein sequence ID" value="MBI2875492.1"/>
    <property type="molecule type" value="Genomic_DNA"/>
</dbReference>
<dbReference type="PANTHER" id="PTHR43351">
    <property type="entry name" value="L(+)-TARTRATE DEHYDRATASE SUBUNIT BETA"/>
    <property type="match status" value="1"/>
</dbReference>
<comment type="caution">
    <text evidence="4">The sequence shown here is derived from an EMBL/GenBank/DDBJ whole genome shotgun (WGS) entry which is preliminary data.</text>
</comment>
<evidence type="ECO:0000313" key="5">
    <source>
        <dbReference type="Proteomes" id="UP000769766"/>
    </source>
</evidence>
<dbReference type="GO" id="GO:0016836">
    <property type="term" value="F:hydro-lyase activity"/>
    <property type="evidence" value="ECO:0007669"/>
    <property type="project" value="InterPro"/>
</dbReference>
<dbReference type="Gene3D" id="3.20.130.10">
    <property type="entry name" value="Fe-S hydro-lyase, tartrate dehydratase beta-type, catalytic domain"/>
    <property type="match status" value="1"/>
</dbReference>
<evidence type="ECO:0000259" key="3">
    <source>
        <dbReference type="Pfam" id="PF05683"/>
    </source>
</evidence>
<dbReference type="SUPFAM" id="SSF117457">
    <property type="entry name" value="FumA C-terminal domain-like"/>
    <property type="match status" value="1"/>
</dbReference>
<dbReference type="InterPro" id="IPR036660">
    <property type="entry name" value="Fe-S_hydroAse_TtdB_cat_sf"/>
</dbReference>
<keyword evidence="2" id="KW-0456">Lyase</keyword>
<evidence type="ECO:0000256" key="2">
    <source>
        <dbReference type="ARBA" id="ARBA00023239"/>
    </source>
</evidence>
<proteinExistence type="inferred from homology"/>
<gene>
    <name evidence="4" type="ORF">HYY20_01265</name>
</gene>
<dbReference type="NCBIfam" id="NF005310">
    <property type="entry name" value="PRK06842.1"/>
    <property type="match status" value="1"/>
</dbReference>
<dbReference type="Proteomes" id="UP000769766">
    <property type="component" value="Unassembled WGS sequence"/>
</dbReference>
<dbReference type="InterPro" id="IPR004647">
    <property type="entry name" value="Fe-S_hydro-lyase_TtdB-typ_cat"/>
</dbReference>
<sequence length="187" mass="20110">MTEPIVLTTPLSEEDVSRLRIGDRVLLNGVLYTARDAAHARLVALLDRGEELPIDLRGQVIYFAGPSPAKPGKVIGSIGPTTGSRMDAYSPKLIARGLKGMIGKGSRAPQVIEAMVQYKSVYFGATGGAAALLAKAVKKSQVVAYEDLGPEAIVRLEVENFPVVVINDTQGGDLYREGRKQYQKEIS</sequence>
<dbReference type="NCBIfam" id="TIGR00723">
    <property type="entry name" value="ttdB_fumA_fumB"/>
    <property type="match status" value="1"/>
</dbReference>
<accession>A0A932CLS0</accession>